<dbReference type="PRINTS" id="PR00038">
    <property type="entry name" value="HTHLUXR"/>
</dbReference>
<keyword evidence="2" id="KW-0238">DNA-binding</keyword>
<keyword evidence="7" id="KW-1185">Reference proteome</keyword>
<dbReference type="PROSITE" id="PS50043">
    <property type="entry name" value="HTH_LUXR_2"/>
    <property type="match status" value="1"/>
</dbReference>
<dbReference type="RefSeq" id="WP_103265893.1">
    <property type="nucleotide sequence ID" value="NZ_CABMLE010000022.1"/>
</dbReference>
<sequence>MGSSGAADIRQHGSYLGLGLYWAWVTVVFYSDALAPLPSGADGLVEQIWLWATWSHMIGLFACAMLADRLKSLFSNRIFCAGGAVGSALGSAAIPAALLLLDPSSPACGTIVVVAAVFIGFSSAWHVLQWAELYAAGAGHAVASLSLLSFSIGLSLYFLVSLFPPLVATSMTVLLPLFSGLAMAACRSGHDVGAEAAEAAVPSGLPGDLALAVVATFVFALCGEMLRVLSIQIMGGGVDTMGTLYLAGGLVGLLLLTAWFLLPGGRTRTVITPPLVRTVLVIMAVAFLLAPFLGGQALAVSYGIFGAGFWCFRAISWIVCFMLSFRFGYRPVRAVAVLDGAFALSVVVSGQLNLWVAESIKVGRIELTAVSLVAVFVLMLTAIFVLNGKGIGQLLRNENVGEAREGTDTIASSHDDVIAEAVGGIARDFGLSPRETEVAELLAKGRSLPFVQNELYISSGTAQTHARHIYRKLDVHSRQEFLDLVEARLASPRSSGSRIG</sequence>
<dbReference type="PANTHER" id="PTHR44688">
    <property type="entry name" value="DNA-BINDING TRANSCRIPTIONAL ACTIVATOR DEVR_DOSR"/>
    <property type="match status" value="1"/>
</dbReference>
<keyword evidence="4" id="KW-0472">Membrane</keyword>
<protein>
    <recommendedName>
        <fullName evidence="5">HTH luxR-type domain-containing protein</fullName>
    </recommendedName>
</protein>
<dbReference type="Proteomes" id="UP000236197">
    <property type="component" value="Unassembled WGS sequence"/>
</dbReference>
<feature type="transmembrane region" description="Helical" evidence="4">
    <location>
        <begin position="335"/>
        <end position="355"/>
    </location>
</feature>
<dbReference type="SUPFAM" id="SSF46894">
    <property type="entry name" value="C-terminal effector domain of the bipartite response regulators"/>
    <property type="match status" value="1"/>
</dbReference>
<proteinExistence type="predicted"/>
<dbReference type="EMBL" id="PPEK01000022">
    <property type="protein sequence ID" value="PNV66753.1"/>
    <property type="molecule type" value="Genomic_DNA"/>
</dbReference>
<accession>A0A2K2U8V4</accession>
<keyword evidence="4" id="KW-0812">Transmembrane</keyword>
<gene>
    <name evidence="6" type="ORF">C2L71_11440</name>
</gene>
<evidence type="ECO:0000259" key="5">
    <source>
        <dbReference type="PROSITE" id="PS50043"/>
    </source>
</evidence>
<keyword evidence="1" id="KW-0805">Transcription regulation</keyword>
<dbReference type="Gene3D" id="1.10.10.10">
    <property type="entry name" value="Winged helix-like DNA-binding domain superfamily/Winged helix DNA-binding domain"/>
    <property type="match status" value="1"/>
</dbReference>
<dbReference type="SMART" id="SM00421">
    <property type="entry name" value="HTH_LUXR"/>
    <property type="match status" value="1"/>
</dbReference>
<feature type="transmembrane region" description="Helical" evidence="4">
    <location>
        <begin position="242"/>
        <end position="262"/>
    </location>
</feature>
<feature type="transmembrane region" description="Helical" evidence="4">
    <location>
        <begin position="49"/>
        <end position="67"/>
    </location>
</feature>
<feature type="domain" description="HTH luxR-type" evidence="5">
    <location>
        <begin position="424"/>
        <end position="489"/>
    </location>
</feature>
<dbReference type="GO" id="GO:0003677">
    <property type="term" value="F:DNA binding"/>
    <property type="evidence" value="ECO:0007669"/>
    <property type="project" value="UniProtKB-KW"/>
</dbReference>
<dbReference type="OrthoDB" id="3170761at2"/>
<evidence type="ECO:0000256" key="1">
    <source>
        <dbReference type="ARBA" id="ARBA00023015"/>
    </source>
</evidence>
<feature type="transmembrane region" description="Helical" evidence="4">
    <location>
        <begin position="367"/>
        <end position="386"/>
    </location>
</feature>
<feature type="transmembrane region" description="Helical" evidence="4">
    <location>
        <begin position="107"/>
        <end position="128"/>
    </location>
</feature>
<dbReference type="InterPro" id="IPR036388">
    <property type="entry name" value="WH-like_DNA-bd_sf"/>
</dbReference>
<name>A0A2K2U8V4_9ACTN</name>
<feature type="transmembrane region" description="Helical" evidence="4">
    <location>
        <begin position="274"/>
        <end position="293"/>
    </location>
</feature>
<dbReference type="PANTHER" id="PTHR44688:SF16">
    <property type="entry name" value="DNA-BINDING TRANSCRIPTIONAL ACTIVATOR DEVR_DOSR"/>
    <property type="match status" value="1"/>
</dbReference>
<evidence type="ECO:0000313" key="6">
    <source>
        <dbReference type="EMBL" id="PNV66753.1"/>
    </source>
</evidence>
<keyword evidence="3" id="KW-0804">Transcription</keyword>
<dbReference type="GO" id="GO:0006355">
    <property type="term" value="P:regulation of DNA-templated transcription"/>
    <property type="evidence" value="ECO:0007669"/>
    <property type="project" value="InterPro"/>
</dbReference>
<dbReference type="InterPro" id="IPR016032">
    <property type="entry name" value="Sig_transdc_resp-reg_C-effctor"/>
</dbReference>
<feature type="transmembrane region" description="Helical" evidence="4">
    <location>
        <begin position="299"/>
        <end position="323"/>
    </location>
</feature>
<feature type="transmembrane region" description="Helical" evidence="4">
    <location>
        <begin position="140"/>
        <end position="160"/>
    </location>
</feature>
<evidence type="ECO:0000256" key="2">
    <source>
        <dbReference type="ARBA" id="ARBA00023125"/>
    </source>
</evidence>
<dbReference type="InterPro" id="IPR000792">
    <property type="entry name" value="Tscrpt_reg_LuxR_C"/>
</dbReference>
<organism evidence="6 7">
    <name type="scientific">Enteroscipio rubneri</name>
    <dbReference type="NCBI Taxonomy" id="2070686"/>
    <lineage>
        <taxon>Bacteria</taxon>
        <taxon>Bacillati</taxon>
        <taxon>Actinomycetota</taxon>
        <taxon>Coriobacteriia</taxon>
        <taxon>Eggerthellales</taxon>
        <taxon>Eggerthellaceae</taxon>
        <taxon>Enteroscipio</taxon>
    </lineage>
</organism>
<evidence type="ECO:0000256" key="3">
    <source>
        <dbReference type="ARBA" id="ARBA00023163"/>
    </source>
</evidence>
<reference evidence="7" key="1">
    <citation type="submission" date="2018-01" db="EMBL/GenBank/DDBJ databases">
        <title>Rubneribacter badeniensis gen. nov., sp. nov., and Colonibacter rubneri, gen. nov., sp. nov., WGS of new members of the Eggerthellaceae.</title>
        <authorList>
            <person name="Danylec N."/>
            <person name="Stoll D.A."/>
            <person name="Doetsch A."/>
            <person name="Kulling S.E."/>
            <person name="Huch M."/>
        </authorList>
    </citation>
    <scope>NUCLEOTIDE SEQUENCE [LARGE SCALE GENOMIC DNA]</scope>
    <source>
        <strain evidence="7">ResAG-96</strain>
    </source>
</reference>
<evidence type="ECO:0000313" key="7">
    <source>
        <dbReference type="Proteomes" id="UP000236197"/>
    </source>
</evidence>
<feature type="transmembrane region" description="Helical" evidence="4">
    <location>
        <begin position="12"/>
        <end position="29"/>
    </location>
</feature>
<feature type="transmembrane region" description="Helical" evidence="4">
    <location>
        <begin position="207"/>
        <end position="230"/>
    </location>
</feature>
<evidence type="ECO:0000256" key="4">
    <source>
        <dbReference type="SAM" id="Phobius"/>
    </source>
</evidence>
<feature type="transmembrane region" description="Helical" evidence="4">
    <location>
        <begin position="166"/>
        <end position="186"/>
    </location>
</feature>
<keyword evidence="4" id="KW-1133">Transmembrane helix</keyword>
<dbReference type="Pfam" id="PF00196">
    <property type="entry name" value="GerE"/>
    <property type="match status" value="1"/>
</dbReference>
<dbReference type="CDD" id="cd06170">
    <property type="entry name" value="LuxR_C_like"/>
    <property type="match status" value="1"/>
</dbReference>
<comment type="caution">
    <text evidence="6">The sequence shown here is derived from an EMBL/GenBank/DDBJ whole genome shotgun (WGS) entry which is preliminary data.</text>
</comment>
<dbReference type="AlphaFoldDB" id="A0A2K2U8V4"/>
<feature type="transmembrane region" description="Helical" evidence="4">
    <location>
        <begin position="79"/>
        <end position="101"/>
    </location>
</feature>